<feature type="transmembrane region" description="Helical" evidence="6">
    <location>
        <begin position="192"/>
        <end position="215"/>
    </location>
</feature>
<evidence type="ECO:0000256" key="5">
    <source>
        <dbReference type="SAM" id="MobiDB-lite"/>
    </source>
</evidence>
<feature type="compositionally biased region" description="Basic and acidic residues" evidence="5">
    <location>
        <begin position="308"/>
        <end position="321"/>
    </location>
</feature>
<protein>
    <recommendedName>
        <fullName evidence="8">WSC domain-containing protein</fullName>
    </recommendedName>
</protein>
<keyword evidence="10" id="KW-1185">Reference proteome</keyword>
<feature type="domain" description="WSC" evidence="8">
    <location>
        <begin position="34"/>
        <end position="122"/>
    </location>
</feature>
<dbReference type="EMBL" id="JAHCVI010000003">
    <property type="protein sequence ID" value="KAG7287113.1"/>
    <property type="molecule type" value="Genomic_DNA"/>
</dbReference>
<keyword evidence="4 6" id="KW-0472">Membrane</keyword>
<gene>
    <name evidence="9" type="ORF">NEMBOFW57_006618</name>
</gene>
<dbReference type="InterPro" id="IPR051694">
    <property type="entry name" value="Immunoregulatory_rcpt-like"/>
</dbReference>
<evidence type="ECO:0000256" key="1">
    <source>
        <dbReference type="ARBA" id="ARBA00004167"/>
    </source>
</evidence>
<keyword evidence="3 6" id="KW-1133">Transmembrane helix</keyword>
<evidence type="ECO:0000256" key="6">
    <source>
        <dbReference type="SAM" id="Phobius"/>
    </source>
</evidence>
<evidence type="ECO:0000259" key="8">
    <source>
        <dbReference type="PROSITE" id="PS51212"/>
    </source>
</evidence>
<dbReference type="Pfam" id="PF01822">
    <property type="entry name" value="WSC"/>
    <property type="match status" value="1"/>
</dbReference>
<dbReference type="GO" id="GO:0071944">
    <property type="term" value="C:cell periphery"/>
    <property type="evidence" value="ECO:0007669"/>
    <property type="project" value="UniProtKB-ARBA"/>
</dbReference>
<dbReference type="InterPro" id="IPR002889">
    <property type="entry name" value="WSC_carb-bd"/>
</dbReference>
<dbReference type="SMART" id="SM00321">
    <property type="entry name" value="WSC"/>
    <property type="match status" value="1"/>
</dbReference>
<reference evidence="9" key="1">
    <citation type="submission" date="2023-02" db="EMBL/GenBank/DDBJ databases">
        <authorList>
            <person name="Palmer J.M."/>
        </authorList>
    </citation>
    <scope>NUCLEOTIDE SEQUENCE</scope>
    <source>
        <strain evidence="9">FW57</strain>
    </source>
</reference>
<proteinExistence type="predicted"/>
<evidence type="ECO:0000313" key="10">
    <source>
        <dbReference type="Proteomes" id="UP001197093"/>
    </source>
</evidence>
<sequence>MATHRAALAWASFTIPAALYGTAWAQQQTPNGPSIPMEYCAPVNTADMVPLLSNWQSDGRCFGNCTDLNYALAIVQYKSCWCSNLIPNPADQKSLSECQDPCPGYPSDYCGGKDLFGYMEVGGFKPTGTAPAGGSATKVPSSSSSGTPTQGPVMTTIIVGGTVRTVTATPAPSDPNGEAQIRNQSSGLQGGAVAGIVVGVVGGLAVIAAFLWLWFSRRRRREVDEVKGLGDPIGGGSSPRTLATPKTSEINENRFTPGSTGPAAAAWDASNKRRSHLMPIDPRLDPFAKGIYTSDQNRSRESFNSLQDNHDYSRRVHEAPRVLRATNPDPDDD</sequence>
<dbReference type="PANTHER" id="PTHR15549:SF31">
    <property type="entry name" value="WSC DOMAIN-CONTAINING PROTEIN"/>
    <property type="match status" value="1"/>
</dbReference>
<evidence type="ECO:0000256" key="2">
    <source>
        <dbReference type="ARBA" id="ARBA00022692"/>
    </source>
</evidence>
<dbReference type="GO" id="GO:0016020">
    <property type="term" value="C:membrane"/>
    <property type="evidence" value="ECO:0007669"/>
    <property type="project" value="UniProtKB-SubCell"/>
</dbReference>
<feature type="region of interest" description="Disordered" evidence="5">
    <location>
        <begin position="130"/>
        <end position="152"/>
    </location>
</feature>
<keyword evidence="2 6" id="KW-0812">Transmembrane</keyword>
<feature type="chain" id="PRO_5041972164" description="WSC domain-containing protein" evidence="7">
    <location>
        <begin position="26"/>
        <end position="333"/>
    </location>
</feature>
<comment type="caution">
    <text evidence="9">The sequence shown here is derived from an EMBL/GenBank/DDBJ whole genome shotgun (WGS) entry which is preliminary data.</text>
</comment>
<dbReference type="PROSITE" id="PS51212">
    <property type="entry name" value="WSC"/>
    <property type="match status" value="1"/>
</dbReference>
<feature type="signal peptide" evidence="7">
    <location>
        <begin position="1"/>
        <end position="25"/>
    </location>
</feature>
<evidence type="ECO:0000256" key="4">
    <source>
        <dbReference type="ARBA" id="ARBA00023136"/>
    </source>
</evidence>
<dbReference type="PANTHER" id="PTHR15549">
    <property type="entry name" value="PAIRED IMMUNOGLOBULIN-LIKE TYPE 2 RECEPTOR"/>
    <property type="match status" value="1"/>
</dbReference>
<feature type="compositionally biased region" description="Low complexity" evidence="5">
    <location>
        <begin position="133"/>
        <end position="152"/>
    </location>
</feature>
<evidence type="ECO:0000313" key="9">
    <source>
        <dbReference type="EMBL" id="KAG7287113.1"/>
    </source>
</evidence>
<dbReference type="Proteomes" id="UP001197093">
    <property type="component" value="Unassembled WGS sequence"/>
</dbReference>
<comment type="subcellular location">
    <subcellularLocation>
        <location evidence="1">Membrane</location>
        <topology evidence="1">Single-pass membrane protein</topology>
    </subcellularLocation>
</comment>
<feature type="region of interest" description="Disordered" evidence="5">
    <location>
        <begin position="288"/>
        <end position="333"/>
    </location>
</feature>
<accession>A0AAD4ET51</accession>
<organism evidence="9 10">
    <name type="scientific">Staphylotrichum longicolle</name>
    <dbReference type="NCBI Taxonomy" id="669026"/>
    <lineage>
        <taxon>Eukaryota</taxon>
        <taxon>Fungi</taxon>
        <taxon>Dikarya</taxon>
        <taxon>Ascomycota</taxon>
        <taxon>Pezizomycotina</taxon>
        <taxon>Sordariomycetes</taxon>
        <taxon>Sordariomycetidae</taxon>
        <taxon>Sordariales</taxon>
        <taxon>Chaetomiaceae</taxon>
        <taxon>Staphylotrichum</taxon>
    </lineage>
</organism>
<name>A0AAD4ET51_9PEZI</name>
<evidence type="ECO:0000256" key="7">
    <source>
        <dbReference type="SAM" id="SignalP"/>
    </source>
</evidence>
<dbReference type="AlphaFoldDB" id="A0AAD4ET51"/>
<keyword evidence="7" id="KW-0732">Signal</keyword>
<evidence type="ECO:0000256" key="3">
    <source>
        <dbReference type="ARBA" id="ARBA00022989"/>
    </source>
</evidence>